<dbReference type="SUPFAM" id="SSF103481">
    <property type="entry name" value="Multidrug resistance efflux transporter EmrE"/>
    <property type="match status" value="1"/>
</dbReference>
<feature type="domain" description="EamA" evidence="4">
    <location>
        <begin position="1"/>
        <end position="140"/>
    </location>
</feature>
<organism evidence="5 6">
    <name type="scientific">Paenibacillus hexagrammi</name>
    <dbReference type="NCBI Taxonomy" id="2908839"/>
    <lineage>
        <taxon>Bacteria</taxon>
        <taxon>Bacillati</taxon>
        <taxon>Bacillota</taxon>
        <taxon>Bacilli</taxon>
        <taxon>Bacillales</taxon>
        <taxon>Paenibacillaceae</taxon>
        <taxon>Paenibacillus</taxon>
    </lineage>
</organism>
<dbReference type="InterPro" id="IPR000620">
    <property type="entry name" value="EamA_dom"/>
</dbReference>
<comment type="subcellular location">
    <subcellularLocation>
        <location evidence="1">Endomembrane system</location>
        <topology evidence="1">Multi-pass membrane protein</topology>
    </subcellularLocation>
</comment>
<protein>
    <submittedName>
        <fullName evidence="5">EamA family transporter</fullName>
    </submittedName>
</protein>
<keyword evidence="3" id="KW-1133">Transmembrane helix</keyword>
<dbReference type="InterPro" id="IPR037185">
    <property type="entry name" value="EmrE-like"/>
</dbReference>
<evidence type="ECO:0000256" key="2">
    <source>
        <dbReference type="ARBA" id="ARBA00007362"/>
    </source>
</evidence>
<evidence type="ECO:0000313" key="5">
    <source>
        <dbReference type="EMBL" id="UJF31324.1"/>
    </source>
</evidence>
<evidence type="ECO:0000259" key="4">
    <source>
        <dbReference type="Pfam" id="PF00892"/>
    </source>
</evidence>
<gene>
    <name evidence="5" type="ORF">L0M14_15800</name>
</gene>
<dbReference type="Proteomes" id="UP001649230">
    <property type="component" value="Chromosome"/>
</dbReference>
<accession>A0ABY3SBF6</accession>
<sequence>MLALLLFAFNDLSGKWSTLQDSPTFPTLFCMFATGSLCFGGWWLKDHARASDGKGSAQAASPRWSEGRTFLIGMGVGITNAVGMVLILHAFELGKAGLVSAVVALNVLIVLLYTRFVVKDRFSGLELSGMSMAFVGIIMMRIFS</sequence>
<keyword evidence="3" id="KW-0812">Transmembrane</keyword>
<evidence type="ECO:0000313" key="6">
    <source>
        <dbReference type="Proteomes" id="UP001649230"/>
    </source>
</evidence>
<keyword evidence="3" id="KW-0472">Membrane</keyword>
<keyword evidence="6" id="KW-1185">Reference proteome</keyword>
<evidence type="ECO:0000256" key="1">
    <source>
        <dbReference type="ARBA" id="ARBA00004127"/>
    </source>
</evidence>
<feature type="transmembrane region" description="Helical" evidence="3">
    <location>
        <begin position="24"/>
        <end position="44"/>
    </location>
</feature>
<proteinExistence type="inferred from homology"/>
<reference evidence="5 6" key="1">
    <citation type="journal article" date="2024" name="Int. J. Syst. Evol. Microbiol.">
        <title>Paenibacillus hexagrammi sp. nov., a novel bacterium isolated from the gut content of Hexagrammos agrammus.</title>
        <authorList>
            <person name="Jung H.K."/>
            <person name="Kim D.G."/>
            <person name="Zin H."/>
            <person name="Park J."/>
            <person name="Jung H."/>
            <person name="Kim Y.O."/>
            <person name="Kong H.J."/>
            <person name="Kim J.W."/>
            <person name="Kim Y.S."/>
        </authorList>
    </citation>
    <scope>NUCLEOTIDE SEQUENCE [LARGE SCALE GENOMIC DNA]</scope>
    <source>
        <strain evidence="5 6">YPD9-1</strain>
    </source>
</reference>
<comment type="similarity">
    <text evidence="2">Belongs to the EamA transporter family.</text>
</comment>
<name>A0ABY3SBF6_9BACL</name>
<dbReference type="EMBL" id="CP090978">
    <property type="protein sequence ID" value="UJF31324.1"/>
    <property type="molecule type" value="Genomic_DNA"/>
</dbReference>
<evidence type="ECO:0000256" key="3">
    <source>
        <dbReference type="SAM" id="Phobius"/>
    </source>
</evidence>
<dbReference type="Pfam" id="PF00892">
    <property type="entry name" value="EamA"/>
    <property type="match status" value="1"/>
</dbReference>
<feature type="transmembrane region" description="Helical" evidence="3">
    <location>
        <begin position="70"/>
        <end position="91"/>
    </location>
</feature>
<feature type="transmembrane region" description="Helical" evidence="3">
    <location>
        <begin position="97"/>
        <end position="118"/>
    </location>
</feature>
<feature type="transmembrane region" description="Helical" evidence="3">
    <location>
        <begin position="125"/>
        <end position="143"/>
    </location>
</feature>